<sequence>MPYPIACRVLERMFADDGISVEELFGPPIAEEPRPDVTKPTAPQTVLASDNLPREASSSSVGIEEMTNMAAAESAAFGAFSEQSNVGPHTLEQFQEDLKRIVAVYPNRPVYPLFIELRTLRDRAFRLLEGRQPPGMTRDLYLVAGTLCSVLANASFDLGNIRAAETQARTAYLCGELAQHNGLRAWVRGLQALIAYWDDRCVEAADLAGQGWGFAPESGTARVRLAATEARARARMRDTRGTEDALARAERAREAVLGPDDPGGMMAFPEAKQAYNAAEARLWLGGDANCAAAERLAEQSLQLYLADPPELRRLGEMSLARLDLAVARLHRRDLDGAAEQIEQVLETGGQRRIESVGRRLLQISTALERPYFQTSALAGSVRDRIKDSPFNSARALGPGRSQS</sequence>
<keyword evidence="3" id="KW-1185">Reference proteome</keyword>
<proteinExistence type="predicted"/>
<dbReference type="EMBL" id="PJMW01000002">
    <property type="protein sequence ID" value="PKV80486.1"/>
    <property type="molecule type" value="Genomic_DNA"/>
</dbReference>
<evidence type="ECO:0000313" key="2">
    <source>
        <dbReference type="EMBL" id="PKV80486.1"/>
    </source>
</evidence>
<organism evidence="2 3">
    <name type="scientific">Nocardia fluminea</name>
    <dbReference type="NCBI Taxonomy" id="134984"/>
    <lineage>
        <taxon>Bacteria</taxon>
        <taxon>Bacillati</taxon>
        <taxon>Actinomycetota</taxon>
        <taxon>Actinomycetes</taxon>
        <taxon>Mycobacteriales</taxon>
        <taxon>Nocardiaceae</taxon>
        <taxon>Nocardia</taxon>
    </lineage>
</organism>
<dbReference type="AlphaFoldDB" id="A0A2N3VFW8"/>
<gene>
    <name evidence="2" type="ORF">ATK86_4915</name>
</gene>
<name>A0A2N3VFW8_9NOCA</name>
<accession>A0A2N3VFW8</accession>
<evidence type="ECO:0000256" key="1">
    <source>
        <dbReference type="SAM" id="MobiDB-lite"/>
    </source>
</evidence>
<evidence type="ECO:0000313" key="3">
    <source>
        <dbReference type="Proteomes" id="UP000233766"/>
    </source>
</evidence>
<feature type="region of interest" description="Disordered" evidence="1">
    <location>
        <begin position="27"/>
        <end position="58"/>
    </location>
</feature>
<reference evidence="2 3" key="1">
    <citation type="submission" date="2017-12" db="EMBL/GenBank/DDBJ databases">
        <title>Sequencing the genomes of 1000 Actinobacteria strains.</title>
        <authorList>
            <person name="Klenk H.-P."/>
        </authorList>
    </citation>
    <scope>NUCLEOTIDE SEQUENCE [LARGE SCALE GENOMIC DNA]</scope>
    <source>
        <strain evidence="2 3">DSM 44489</strain>
    </source>
</reference>
<protein>
    <submittedName>
        <fullName evidence="2">Uncharacterized protein</fullName>
    </submittedName>
</protein>
<dbReference type="Proteomes" id="UP000233766">
    <property type="component" value="Unassembled WGS sequence"/>
</dbReference>
<comment type="caution">
    <text evidence="2">The sequence shown here is derived from an EMBL/GenBank/DDBJ whole genome shotgun (WGS) entry which is preliminary data.</text>
</comment>